<dbReference type="InterPro" id="IPR037873">
    <property type="entry name" value="BamE-like"/>
</dbReference>
<dbReference type="RefSeq" id="WP_256601988.1">
    <property type="nucleotide sequence ID" value="NZ_JANIBJ010000013.1"/>
</dbReference>
<comment type="caution">
    <text evidence="3">The sequence shown here is derived from an EMBL/GenBank/DDBJ whole genome shotgun (WGS) entry which is preliminary data.</text>
</comment>
<keyword evidence="4" id="KW-1185">Reference proteome</keyword>
<reference evidence="3 4" key="1">
    <citation type="submission" date="2022-07" db="EMBL/GenBank/DDBJ databases">
        <title>Methylomonas rivi sp. nov., Methylomonas rosea sp. nov., Methylomonas aureus sp. nov. and Methylomonas subterranea sp. nov., four novel methanotrophs isolated from a freshwater creek and the deep terrestrial subsurface.</title>
        <authorList>
            <person name="Abin C."/>
            <person name="Sankaranarayanan K."/>
            <person name="Garner C."/>
            <person name="Sindelar R."/>
            <person name="Kotary K."/>
            <person name="Garner R."/>
            <person name="Barclay S."/>
            <person name="Lawson P."/>
            <person name="Krumholz L."/>
        </authorList>
    </citation>
    <scope>NUCLEOTIDE SEQUENCE [LARGE SCALE GENOMIC DNA]</scope>
    <source>
        <strain evidence="3 4">SURF-2</strain>
    </source>
</reference>
<dbReference type="Gene3D" id="3.30.1450.10">
    <property type="match status" value="1"/>
</dbReference>
<organism evidence="3 4">
    <name type="scientific">Methylomonas subterranea</name>
    <dbReference type="NCBI Taxonomy" id="2952225"/>
    <lineage>
        <taxon>Bacteria</taxon>
        <taxon>Pseudomonadati</taxon>
        <taxon>Pseudomonadota</taxon>
        <taxon>Gammaproteobacteria</taxon>
        <taxon>Methylococcales</taxon>
        <taxon>Methylococcaceae</taxon>
        <taxon>Methylomonas</taxon>
    </lineage>
</organism>
<protein>
    <submittedName>
        <fullName evidence="3">Outer membrane protein assembly factor BamE</fullName>
    </submittedName>
</protein>
<gene>
    <name evidence="3" type="ORF">NP590_08845</name>
</gene>
<evidence type="ECO:0000313" key="4">
    <source>
        <dbReference type="Proteomes" id="UP001524499"/>
    </source>
</evidence>
<feature type="signal peptide" evidence="2">
    <location>
        <begin position="1"/>
        <end position="26"/>
    </location>
</feature>
<sequence>MKQLKLLGISMALILAAGCASTPKPAAQTAAGSTQVAKASRTSESVIEGDIPAGSPFAKIQIGMTQGQVHEILGQPTDTKVYQTGKAWIPFYFGPDTMRTDEFYKGVGSVTYAGAGVGGVHWKVFRAVYNPAEDGFAN</sequence>
<evidence type="ECO:0000256" key="2">
    <source>
        <dbReference type="SAM" id="SignalP"/>
    </source>
</evidence>
<name>A0ABT1TFH7_9GAMM</name>
<evidence type="ECO:0000313" key="3">
    <source>
        <dbReference type="EMBL" id="MCQ8104210.1"/>
    </source>
</evidence>
<keyword evidence="1 2" id="KW-0732">Signal</keyword>
<accession>A0ABT1TFH7</accession>
<feature type="chain" id="PRO_5046624676" evidence="2">
    <location>
        <begin position="27"/>
        <end position="138"/>
    </location>
</feature>
<dbReference type="EMBL" id="JANIBJ010000013">
    <property type="protein sequence ID" value="MCQ8104210.1"/>
    <property type="molecule type" value="Genomic_DNA"/>
</dbReference>
<proteinExistence type="predicted"/>
<dbReference type="Proteomes" id="UP001524499">
    <property type="component" value="Unassembled WGS sequence"/>
</dbReference>
<evidence type="ECO:0000256" key="1">
    <source>
        <dbReference type="ARBA" id="ARBA00022729"/>
    </source>
</evidence>
<dbReference type="PROSITE" id="PS51257">
    <property type="entry name" value="PROKAR_LIPOPROTEIN"/>
    <property type="match status" value="1"/>
</dbReference>